<dbReference type="Pfam" id="PF00912">
    <property type="entry name" value="Transgly"/>
    <property type="match status" value="1"/>
</dbReference>
<dbReference type="InterPro" id="IPR009647">
    <property type="entry name" value="PBP_C"/>
</dbReference>
<dbReference type="Gene3D" id="3.40.710.10">
    <property type="entry name" value="DD-peptidase/beta-lactamase superfamily"/>
    <property type="match status" value="1"/>
</dbReference>
<keyword evidence="7" id="KW-0808">Transferase</keyword>
<evidence type="ECO:0000313" key="18">
    <source>
        <dbReference type="Proteomes" id="UP000559404"/>
    </source>
</evidence>
<comment type="caution">
    <text evidence="17">The sequence shown here is derived from an EMBL/GenBank/DDBJ whole genome shotgun (WGS) entry which is preliminary data.</text>
</comment>
<accession>A0A838XMC1</accession>
<keyword evidence="5" id="KW-0645">Protease</keyword>
<evidence type="ECO:0000256" key="8">
    <source>
        <dbReference type="ARBA" id="ARBA00022801"/>
    </source>
</evidence>
<keyword evidence="13" id="KW-1133">Transmembrane helix</keyword>
<evidence type="ECO:0000259" key="15">
    <source>
        <dbReference type="Pfam" id="PF00912"/>
    </source>
</evidence>
<dbReference type="InterPro" id="IPR023346">
    <property type="entry name" value="Lysozyme-like_dom_sf"/>
</dbReference>
<evidence type="ECO:0000313" key="17">
    <source>
        <dbReference type="EMBL" id="MBA4610181.1"/>
    </source>
</evidence>
<gene>
    <name evidence="17" type="primary">pbpC</name>
    <name evidence="17" type="ORF">H1W37_00845</name>
</gene>
<dbReference type="GO" id="GO:0006508">
    <property type="term" value="P:proteolysis"/>
    <property type="evidence" value="ECO:0007669"/>
    <property type="project" value="UniProtKB-KW"/>
</dbReference>
<reference evidence="17 18" key="2">
    <citation type="submission" date="2020-08" db="EMBL/GenBank/DDBJ databases">
        <title>Stappia taiwanensis sp. nov., isolated from a coastal thermal spring.</title>
        <authorList>
            <person name="Kampfer P."/>
        </authorList>
    </citation>
    <scope>NUCLEOTIDE SEQUENCE [LARGE SCALE GENOMIC DNA]</scope>
    <source>
        <strain evidence="17 18">DSM 23284</strain>
    </source>
</reference>
<evidence type="ECO:0000259" key="14">
    <source>
        <dbReference type="Pfam" id="PF00905"/>
    </source>
</evidence>
<dbReference type="GO" id="GO:0009252">
    <property type="term" value="P:peptidoglycan biosynthetic process"/>
    <property type="evidence" value="ECO:0007669"/>
    <property type="project" value="UniProtKB-UniPathway"/>
</dbReference>
<dbReference type="Proteomes" id="UP000559404">
    <property type="component" value="Unassembled WGS sequence"/>
</dbReference>
<dbReference type="InterPro" id="IPR012338">
    <property type="entry name" value="Beta-lactam/transpept-like"/>
</dbReference>
<keyword evidence="13" id="KW-0812">Transmembrane</keyword>
<evidence type="ECO:0000256" key="7">
    <source>
        <dbReference type="ARBA" id="ARBA00022679"/>
    </source>
</evidence>
<evidence type="ECO:0000259" key="16">
    <source>
        <dbReference type="Pfam" id="PF06832"/>
    </source>
</evidence>
<keyword evidence="6" id="KW-0328">Glycosyltransferase</keyword>
<dbReference type="EC" id="2.4.99.28" evidence="10"/>
<dbReference type="GO" id="GO:0008658">
    <property type="term" value="F:penicillin binding"/>
    <property type="evidence" value="ECO:0007669"/>
    <property type="project" value="InterPro"/>
</dbReference>
<evidence type="ECO:0000256" key="4">
    <source>
        <dbReference type="ARBA" id="ARBA00022645"/>
    </source>
</evidence>
<name>A0A838XMC1_9HYPH</name>
<feature type="region of interest" description="Disordered" evidence="12">
    <location>
        <begin position="1"/>
        <end position="26"/>
    </location>
</feature>
<dbReference type="NCBIfam" id="TIGR02073">
    <property type="entry name" value="PBP_1c"/>
    <property type="match status" value="1"/>
</dbReference>
<dbReference type="InterPro" id="IPR011815">
    <property type="entry name" value="PBP_1c"/>
</dbReference>
<dbReference type="AlphaFoldDB" id="A0A838XMC1"/>
<evidence type="ECO:0000256" key="12">
    <source>
        <dbReference type="SAM" id="MobiDB-lite"/>
    </source>
</evidence>
<evidence type="ECO:0000256" key="9">
    <source>
        <dbReference type="ARBA" id="ARBA00023268"/>
    </source>
</evidence>
<evidence type="ECO:0000256" key="6">
    <source>
        <dbReference type="ARBA" id="ARBA00022676"/>
    </source>
</evidence>
<dbReference type="EMBL" id="JACEON010000001">
    <property type="protein sequence ID" value="MBA4610181.1"/>
    <property type="molecule type" value="Genomic_DNA"/>
</dbReference>
<dbReference type="GO" id="GO:0030288">
    <property type="term" value="C:outer membrane-bounded periplasmic space"/>
    <property type="evidence" value="ECO:0007669"/>
    <property type="project" value="TreeGrafter"/>
</dbReference>
<evidence type="ECO:0000256" key="3">
    <source>
        <dbReference type="ARBA" id="ARBA00007739"/>
    </source>
</evidence>
<comment type="similarity">
    <text evidence="2">In the C-terminal section; belongs to the transpeptidase family.</text>
</comment>
<dbReference type="PANTHER" id="PTHR32282:SF15">
    <property type="entry name" value="PENICILLIN-BINDING PROTEIN 1C"/>
    <property type="match status" value="1"/>
</dbReference>
<dbReference type="PANTHER" id="PTHR32282">
    <property type="entry name" value="BINDING PROTEIN TRANSPEPTIDASE, PUTATIVE-RELATED"/>
    <property type="match status" value="1"/>
</dbReference>
<dbReference type="SUPFAM" id="SSF56601">
    <property type="entry name" value="beta-lactamase/transpeptidase-like"/>
    <property type="match status" value="1"/>
</dbReference>
<keyword evidence="18" id="KW-1185">Reference proteome</keyword>
<feature type="domain" description="Penicillin-binding C-terminal" evidence="16">
    <location>
        <begin position="640"/>
        <end position="726"/>
    </location>
</feature>
<feature type="compositionally biased region" description="Gly residues" evidence="12">
    <location>
        <begin position="1"/>
        <end position="16"/>
    </location>
</feature>
<dbReference type="UniPathway" id="UPA00219"/>
<evidence type="ECO:0000256" key="1">
    <source>
        <dbReference type="ARBA" id="ARBA00004752"/>
    </source>
</evidence>
<comment type="catalytic activity">
    <reaction evidence="11">
        <text>[GlcNAc-(1-&gt;4)-Mur2Ac(oyl-L-Ala-gamma-D-Glu-L-Lys-D-Ala-D-Ala)](n)-di-trans,octa-cis-undecaprenyl diphosphate + beta-D-GlcNAc-(1-&gt;4)-Mur2Ac(oyl-L-Ala-gamma-D-Glu-L-Lys-D-Ala-D-Ala)-di-trans,octa-cis-undecaprenyl diphosphate = [GlcNAc-(1-&gt;4)-Mur2Ac(oyl-L-Ala-gamma-D-Glu-L-Lys-D-Ala-D-Ala)](n+1)-di-trans,octa-cis-undecaprenyl diphosphate + di-trans,octa-cis-undecaprenyl diphosphate + H(+)</text>
        <dbReference type="Rhea" id="RHEA:23708"/>
        <dbReference type="Rhea" id="RHEA-COMP:9602"/>
        <dbReference type="Rhea" id="RHEA-COMP:9603"/>
        <dbReference type="ChEBI" id="CHEBI:15378"/>
        <dbReference type="ChEBI" id="CHEBI:58405"/>
        <dbReference type="ChEBI" id="CHEBI:60033"/>
        <dbReference type="ChEBI" id="CHEBI:78435"/>
        <dbReference type="EC" id="2.4.99.28"/>
    </reaction>
</comment>
<keyword evidence="13" id="KW-0472">Membrane</keyword>
<dbReference type="GO" id="GO:0004180">
    <property type="term" value="F:carboxypeptidase activity"/>
    <property type="evidence" value="ECO:0007669"/>
    <property type="project" value="UniProtKB-KW"/>
</dbReference>
<keyword evidence="8" id="KW-0378">Hydrolase</keyword>
<dbReference type="Gene3D" id="1.10.3810.10">
    <property type="entry name" value="Biosynthetic peptidoglycan transglycosylase-like"/>
    <property type="match status" value="1"/>
</dbReference>
<dbReference type="InterPro" id="IPR036950">
    <property type="entry name" value="PBP_transglycosylase"/>
</dbReference>
<feature type="domain" description="Penicillin-binding protein transpeptidase" evidence="14">
    <location>
        <begin position="335"/>
        <end position="574"/>
    </location>
</feature>
<feature type="transmembrane region" description="Helical" evidence="13">
    <location>
        <begin position="35"/>
        <end position="58"/>
    </location>
</feature>
<reference evidence="17 18" key="1">
    <citation type="submission" date="2020-07" db="EMBL/GenBank/DDBJ databases">
        <authorList>
            <person name="Li M."/>
        </authorList>
    </citation>
    <scope>NUCLEOTIDE SEQUENCE [LARGE SCALE GENOMIC DNA]</scope>
    <source>
        <strain evidence="17 18">DSM 23284</strain>
    </source>
</reference>
<proteinExistence type="inferred from homology"/>
<evidence type="ECO:0000256" key="2">
    <source>
        <dbReference type="ARBA" id="ARBA00007090"/>
    </source>
</evidence>
<comment type="similarity">
    <text evidence="3">In the N-terminal section; belongs to the glycosyltransferase 51 family.</text>
</comment>
<dbReference type="InterPro" id="IPR001460">
    <property type="entry name" value="PCN-bd_Tpept"/>
</dbReference>
<dbReference type="Pfam" id="PF06832">
    <property type="entry name" value="BiPBP_C"/>
    <property type="match status" value="1"/>
</dbReference>
<evidence type="ECO:0000256" key="10">
    <source>
        <dbReference type="ARBA" id="ARBA00044770"/>
    </source>
</evidence>
<keyword evidence="4" id="KW-0121">Carboxypeptidase</keyword>
<keyword evidence="9" id="KW-0511">Multifunctional enzyme</keyword>
<comment type="pathway">
    <text evidence="1">Cell wall biogenesis; peptidoglycan biosynthesis.</text>
</comment>
<dbReference type="RefSeq" id="WP_181758370.1">
    <property type="nucleotide sequence ID" value="NZ_BMCR01000001.1"/>
</dbReference>
<dbReference type="SUPFAM" id="SSF53955">
    <property type="entry name" value="Lysozyme-like"/>
    <property type="match status" value="1"/>
</dbReference>
<evidence type="ECO:0000256" key="13">
    <source>
        <dbReference type="SAM" id="Phobius"/>
    </source>
</evidence>
<dbReference type="GO" id="GO:0008955">
    <property type="term" value="F:peptidoglycan glycosyltransferase activity"/>
    <property type="evidence" value="ECO:0007669"/>
    <property type="project" value="UniProtKB-EC"/>
</dbReference>
<dbReference type="InterPro" id="IPR001264">
    <property type="entry name" value="Glyco_trans_51"/>
</dbReference>
<organism evidence="17 18">
    <name type="scientific">Stappia taiwanensis</name>
    <dbReference type="NCBI Taxonomy" id="992267"/>
    <lineage>
        <taxon>Bacteria</taxon>
        <taxon>Pseudomonadati</taxon>
        <taxon>Pseudomonadota</taxon>
        <taxon>Alphaproteobacteria</taxon>
        <taxon>Hyphomicrobiales</taxon>
        <taxon>Stappiaceae</taxon>
        <taxon>Stappia</taxon>
    </lineage>
</organism>
<dbReference type="Pfam" id="PF00905">
    <property type="entry name" value="Transpeptidase"/>
    <property type="match status" value="1"/>
</dbReference>
<dbReference type="InterPro" id="IPR050396">
    <property type="entry name" value="Glycosyltr_51/Transpeptidase"/>
</dbReference>
<feature type="domain" description="Glycosyl transferase family 51" evidence="15">
    <location>
        <begin position="87"/>
        <end position="258"/>
    </location>
</feature>
<protein>
    <recommendedName>
        <fullName evidence="10">peptidoglycan glycosyltransferase</fullName>
        <ecNumber evidence="10">2.4.99.28</ecNumber>
    </recommendedName>
</protein>
<evidence type="ECO:0000256" key="11">
    <source>
        <dbReference type="ARBA" id="ARBA00049902"/>
    </source>
</evidence>
<sequence>MTRSGASGGATGGTGGDLPARSPNGPVRRRRGLRLATLALGGGLLAVCVAAGALLYAVHVAEVPDSVRPVAVSRSVLDREGVLLRAFQTPDDRWRLPLDPDEVDPLFLRMLLAYEDRRFEEHAGVDPRALIRAAGQALWHGRIVSGASTLTMQTARLLAETPTRSLLAKWRQVATALALERQFSKREILTLYLLRAPYGGNIEGLRAASLTWFGKEPKRLTPAESALLVALPQAPEARRPDRHPKAARLARDRVLEAMVSAGVLAPDEAAAARRDPVPGQRRAVPMLAAHSAREALTAAPGAETLRLTIDSRIQARLEALAEERARRLGGKVSLAILVADHGSGEVLTRVGSPGLLSEARLGHVDMTQALRSPGSTLKPLIYGLAFEEGIAHPGSLIEDRPTLLAGYSPTNFDRAFQGTVRVREALQASLNVPAVKLLDAVGVSRFVQRLAASGAHPQYSTREAPGLAVALGGFGMTLEDLVALYAGFARGGKAVVLRERSDPPPAMGEARAAGAGRILAPAAAWYVGDILSEVPPPDAARGEGVAYKTGTSYGYRDAWAVGYDGRHVIGVWVGRADGTPVPGITGFRTAAPVLFEAFQRVAPARTRLPAPPPGVQAETSENAPGALRYARTSDRRALLSEENGPDIFYPPDGAVVDLGLSEPGMAGGEAVLVVKARRGRGPFTWMANGVPVARGPFATSLTFRPDGPGASTITVIDADGHADQVVVDIR</sequence>
<evidence type="ECO:0000256" key="5">
    <source>
        <dbReference type="ARBA" id="ARBA00022670"/>
    </source>
</evidence>